<keyword evidence="3" id="KW-1185">Reference proteome</keyword>
<dbReference type="EMBL" id="VSRR010014911">
    <property type="protein sequence ID" value="MPC57585.1"/>
    <property type="molecule type" value="Genomic_DNA"/>
</dbReference>
<evidence type="ECO:0000313" key="2">
    <source>
        <dbReference type="EMBL" id="MPC57585.1"/>
    </source>
</evidence>
<name>A0A5B7GJN9_PORTR</name>
<protein>
    <submittedName>
        <fullName evidence="2">Uncharacterized protein</fullName>
    </submittedName>
</protein>
<evidence type="ECO:0000313" key="3">
    <source>
        <dbReference type="Proteomes" id="UP000324222"/>
    </source>
</evidence>
<sequence length="97" mass="10737">MVASKAFHLIDSPPLTNCLQPLSHSYNVAYLASSTAIFMLTLLLILLTACLLPLTLTLSKSNARVNQYSQSFIPFSGKLWNSLPDYVFPTSYDLPLL</sequence>
<keyword evidence="1" id="KW-1133">Transmembrane helix</keyword>
<reference evidence="2 3" key="1">
    <citation type="submission" date="2019-05" db="EMBL/GenBank/DDBJ databases">
        <title>Another draft genome of Portunus trituberculatus and its Hox gene families provides insights of decapod evolution.</title>
        <authorList>
            <person name="Jeong J.-H."/>
            <person name="Song I."/>
            <person name="Kim S."/>
            <person name="Choi T."/>
            <person name="Kim D."/>
            <person name="Ryu S."/>
            <person name="Kim W."/>
        </authorList>
    </citation>
    <scope>NUCLEOTIDE SEQUENCE [LARGE SCALE GENOMIC DNA]</scope>
    <source>
        <tissue evidence="2">Muscle</tissue>
    </source>
</reference>
<dbReference type="AlphaFoldDB" id="A0A5B7GJN9"/>
<accession>A0A5B7GJN9</accession>
<evidence type="ECO:0000256" key="1">
    <source>
        <dbReference type="SAM" id="Phobius"/>
    </source>
</evidence>
<keyword evidence="1" id="KW-0472">Membrane</keyword>
<proteinExistence type="predicted"/>
<keyword evidence="1" id="KW-0812">Transmembrane</keyword>
<dbReference type="Proteomes" id="UP000324222">
    <property type="component" value="Unassembled WGS sequence"/>
</dbReference>
<gene>
    <name evidence="2" type="ORF">E2C01_051568</name>
</gene>
<organism evidence="2 3">
    <name type="scientific">Portunus trituberculatus</name>
    <name type="common">Swimming crab</name>
    <name type="synonym">Neptunus trituberculatus</name>
    <dbReference type="NCBI Taxonomy" id="210409"/>
    <lineage>
        <taxon>Eukaryota</taxon>
        <taxon>Metazoa</taxon>
        <taxon>Ecdysozoa</taxon>
        <taxon>Arthropoda</taxon>
        <taxon>Crustacea</taxon>
        <taxon>Multicrustacea</taxon>
        <taxon>Malacostraca</taxon>
        <taxon>Eumalacostraca</taxon>
        <taxon>Eucarida</taxon>
        <taxon>Decapoda</taxon>
        <taxon>Pleocyemata</taxon>
        <taxon>Brachyura</taxon>
        <taxon>Eubrachyura</taxon>
        <taxon>Portunoidea</taxon>
        <taxon>Portunidae</taxon>
        <taxon>Portuninae</taxon>
        <taxon>Portunus</taxon>
    </lineage>
</organism>
<comment type="caution">
    <text evidence="2">The sequence shown here is derived from an EMBL/GenBank/DDBJ whole genome shotgun (WGS) entry which is preliminary data.</text>
</comment>
<feature type="transmembrane region" description="Helical" evidence="1">
    <location>
        <begin position="29"/>
        <end position="54"/>
    </location>
</feature>